<dbReference type="SUPFAM" id="SSF50800">
    <property type="entry name" value="PK beta-barrel domain-like"/>
    <property type="match status" value="1"/>
</dbReference>
<reference evidence="2 3" key="1">
    <citation type="submission" date="2019-09" db="EMBL/GenBank/DDBJ databases">
        <title>Draft Whole-Genome sequence of Blastochloris sulfoviridis DSM 729.</title>
        <authorList>
            <person name="Meyer T.E."/>
            <person name="Kyndt J.A."/>
        </authorList>
    </citation>
    <scope>NUCLEOTIDE SEQUENCE [LARGE SCALE GENOMIC DNA]</scope>
    <source>
        <strain evidence="2 3">DSM 729</strain>
    </source>
</reference>
<dbReference type="GO" id="GO:0003824">
    <property type="term" value="F:catalytic activity"/>
    <property type="evidence" value="ECO:0007669"/>
    <property type="project" value="InterPro"/>
</dbReference>
<sequence>MMPAPLRVAAMYRYPVKGLSPQPTRHADLAAGGYFPGDRLFAVENGPSGFDDSAPAHLPKTRFLTLMQCAALAEIASRYSDLERTLTLHRDGAEVQGDLSRPEGRAAVEDFLTAHLPAEAQRGPLRLLAARDGFRFTDSRRGFVSIVNLASVAAIEDWVGGPVDPLRFRANLYVEGWPAWAELDLVGRTLAFARGVRLRVTARTQRCAAANVDPRSGRRDFYIPRTLMTHLEHADCGIYCEVLTGGRIDEGEPFAIEPKSGSPT</sequence>
<dbReference type="PROSITE" id="PS51340">
    <property type="entry name" value="MOSC"/>
    <property type="match status" value="1"/>
</dbReference>
<evidence type="ECO:0000313" key="3">
    <source>
        <dbReference type="Proteomes" id="UP000323886"/>
    </source>
</evidence>
<dbReference type="InterPro" id="IPR005302">
    <property type="entry name" value="MoCF_Sase_C"/>
</dbReference>
<name>A0A5M6HRY7_9HYPH</name>
<dbReference type="AlphaFoldDB" id="A0A5M6HRY7"/>
<dbReference type="OrthoDB" id="581532at2"/>
<gene>
    <name evidence="2" type="ORF">F1193_13190</name>
</gene>
<feature type="domain" description="MOSC" evidence="1">
    <location>
        <begin position="116"/>
        <end position="257"/>
    </location>
</feature>
<dbReference type="Pfam" id="PF03473">
    <property type="entry name" value="MOSC"/>
    <property type="match status" value="1"/>
</dbReference>
<accession>A0A5M6HRY7</accession>
<dbReference type="Proteomes" id="UP000323886">
    <property type="component" value="Unassembled WGS sequence"/>
</dbReference>
<dbReference type="GO" id="GO:0030151">
    <property type="term" value="F:molybdenum ion binding"/>
    <property type="evidence" value="ECO:0007669"/>
    <property type="project" value="InterPro"/>
</dbReference>
<dbReference type="GO" id="GO:0030170">
    <property type="term" value="F:pyridoxal phosphate binding"/>
    <property type="evidence" value="ECO:0007669"/>
    <property type="project" value="InterPro"/>
</dbReference>
<dbReference type="Gene3D" id="2.40.33.20">
    <property type="entry name" value="PK beta-barrel domain-like"/>
    <property type="match status" value="1"/>
</dbReference>
<protein>
    <submittedName>
        <fullName evidence="2">MOSC domain-containing protein</fullName>
    </submittedName>
</protein>
<dbReference type="Pfam" id="PF03476">
    <property type="entry name" value="MOSC_N"/>
    <property type="match status" value="1"/>
</dbReference>
<dbReference type="EMBL" id="VWPL01000027">
    <property type="protein sequence ID" value="KAA5598269.1"/>
    <property type="molecule type" value="Genomic_DNA"/>
</dbReference>
<comment type="caution">
    <text evidence="2">The sequence shown here is derived from an EMBL/GenBank/DDBJ whole genome shotgun (WGS) entry which is preliminary data.</text>
</comment>
<evidence type="ECO:0000313" key="2">
    <source>
        <dbReference type="EMBL" id="KAA5598269.1"/>
    </source>
</evidence>
<proteinExistence type="predicted"/>
<evidence type="ECO:0000259" key="1">
    <source>
        <dbReference type="PROSITE" id="PS51340"/>
    </source>
</evidence>
<keyword evidence="3" id="KW-1185">Reference proteome</keyword>
<dbReference type="InterPro" id="IPR011037">
    <property type="entry name" value="Pyrv_Knase-like_insert_dom_sf"/>
</dbReference>
<organism evidence="2 3">
    <name type="scientific">Blastochloris sulfoviridis</name>
    <dbReference type="NCBI Taxonomy" id="50712"/>
    <lineage>
        <taxon>Bacteria</taxon>
        <taxon>Pseudomonadati</taxon>
        <taxon>Pseudomonadota</taxon>
        <taxon>Alphaproteobacteria</taxon>
        <taxon>Hyphomicrobiales</taxon>
        <taxon>Blastochloridaceae</taxon>
        <taxon>Blastochloris</taxon>
    </lineage>
</organism>
<dbReference type="InterPro" id="IPR005303">
    <property type="entry name" value="MOCOS_middle"/>
</dbReference>